<gene>
    <name evidence="1" type="ORF">LMG18101_05240</name>
</gene>
<name>A0ABN9JY29_9RALS</name>
<dbReference type="Proteomes" id="UP001189757">
    <property type="component" value="Unassembled WGS sequence"/>
</dbReference>
<protein>
    <submittedName>
        <fullName evidence="1">Uncharacterized protein</fullName>
    </submittedName>
</protein>
<dbReference type="RefSeq" id="WP_316682950.1">
    <property type="nucleotide sequence ID" value="NZ_CATZLL010000031.1"/>
</dbReference>
<keyword evidence="2" id="KW-1185">Reference proteome</keyword>
<evidence type="ECO:0000313" key="1">
    <source>
        <dbReference type="EMBL" id="CAJ0822884.1"/>
    </source>
</evidence>
<accession>A0ABN9JY29</accession>
<reference evidence="1 2" key="1">
    <citation type="submission" date="2023-07" db="EMBL/GenBank/DDBJ databases">
        <authorList>
            <person name="Peeters C."/>
        </authorList>
    </citation>
    <scope>NUCLEOTIDE SEQUENCE [LARGE SCALE GENOMIC DNA]</scope>
    <source>
        <strain evidence="1 2">LMG 18101</strain>
    </source>
</reference>
<proteinExistence type="predicted"/>
<comment type="caution">
    <text evidence="1">The sequence shown here is derived from an EMBL/GenBank/DDBJ whole genome shotgun (WGS) entry which is preliminary data.</text>
</comment>
<dbReference type="EMBL" id="CATZLL010000031">
    <property type="protein sequence ID" value="CAJ0822884.1"/>
    <property type="molecule type" value="Genomic_DNA"/>
</dbReference>
<sequence>MGYEQHVASLKVPNQILVTGFEACDSAAHMIEWLGRGKDFRTFVIHDIEGELYAQDRASQLLAVHCKMPPVLETKVRQGATGEGIVTGLLVTFPVTLKVSSGDGQRWVLDVMHGYRASDLDVAEKFQLRMDFTVEGSQLES</sequence>
<evidence type="ECO:0000313" key="2">
    <source>
        <dbReference type="Proteomes" id="UP001189757"/>
    </source>
</evidence>
<organism evidence="1 2">
    <name type="scientific">Ralstonia flaminis</name>
    <dbReference type="NCBI Taxonomy" id="3058597"/>
    <lineage>
        <taxon>Bacteria</taxon>
        <taxon>Pseudomonadati</taxon>
        <taxon>Pseudomonadota</taxon>
        <taxon>Betaproteobacteria</taxon>
        <taxon>Burkholderiales</taxon>
        <taxon>Burkholderiaceae</taxon>
        <taxon>Ralstonia</taxon>
    </lineage>
</organism>